<dbReference type="AlphaFoldDB" id="A0A0P1IF21"/>
<reference evidence="2" key="1">
    <citation type="submission" date="2015-09" db="EMBL/GenBank/DDBJ databases">
        <authorList>
            <person name="Rodrigo-Torres L."/>
            <person name="Arahal D.R."/>
        </authorList>
    </citation>
    <scope>NUCLEOTIDE SEQUENCE [LARGE SCALE GENOMIC DNA]</scope>
    <source>
        <strain evidence="2">CECT 5091</strain>
    </source>
</reference>
<keyword evidence="2" id="KW-1185">Reference proteome</keyword>
<evidence type="ECO:0000313" key="2">
    <source>
        <dbReference type="Proteomes" id="UP000051260"/>
    </source>
</evidence>
<sequence>MAHPVAYRILVDGLSETGTLRRYHIHRQSLRARRLNLRPPGK</sequence>
<protein>
    <submittedName>
        <fullName evidence="1">Uncharacterized protein</fullName>
    </submittedName>
</protein>
<dbReference type="Proteomes" id="UP000051260">
    <property type="component" value="Unassembled WGS sequence"/>
</dbReference>
<dbReference type="STRING" id="1715692.RUE5091_01574"/>
<dbReference type="EMBL" id="CYUD01000004">
    <property type="protein sequence ID" value="CUJ95706.1"/>
    <property type="molecule type" value="Genomic_DNA"/>
</dbReference>
<name>A0A0P1IF21_9RHOB</name>
<proteinExistence type="predicted"/>
<accession>A0A0P1IF21</accession>
<gene>
    <name evidence="1" type="ORF">RUE5091_01574</name>
</gene>
<organism evidence="1 2">
    <name type="scientific">Ruegeria denitrificans</name>
    <dbReference type="NCBI Taxonomy" id="1715692"/>
    <lineage>
        <taxon>Bacteria</taxon>
        <taxon>Pseudomonadati</taxon>
        <taxon>Pseudomonadota</taxon>
        <taxon>Alphaproteobacteria</taxon>
        <taxon>Rhodobacterales</taxon>
        <taxon>Roseobacteraceae</taxon>
        <taxon>Ruegeria</taxon>
    </lineage>
</organism>
<evidence type="ECO:0000313" key="1">
    <source>
        <dbReference type="EMBL" id="CUJ95706.1"/>
    </source>
</evidence>